<dbReference type="PRINTS" id="PR00109">
    <property type="entry name" value="TYRKINASE"/>
</dbReference>
<organism evidence="7 8">
    <name type="scientific">Acrobeloides nanus</name>
    <dbReference type="NCBI Taxonomy" id="290746"/>
    <lineage>
        <taxon>Eukaryota</taxon>
        <taxon>Metazoa</taxon>
        <taxon>Ecdysozoa</taxon>
        <taxon>Nematoda</taxon>
        <taxon>Chromadorea</taxon>
        <taxon>Rhabditida</taxon>
        <taxon>Tylenchina</taxon>
        <taxon>Cephalobomorpha</taxon>
        <taxon>Cephaloboidea</taxon>
        <taxon>Cephalobidae</taxon>
        <taxon>Acrobeloides</taxon>
    </lineage>
</organism>
<dbReference type="PROSITE" id="PS00109">
    <property type="entry name" value="PROTEIN_KINASE_TYR"/>
    <property type="match status" value="1"/>
</dbReference>
<feature type="domain" description="Protein kinase" evidence="6">
    <location>
        <begin position="45"/>
        <end position="320"/>
    </location>
</feature>
<dbReference type="PANTHER" id="PTHR24416:SF548">
    <property type="entry name" value="PROTEIN KINASE DOMAIN-CONTAINING PROTEIN"/>
    <property type="match status" value="1"/>
</dbReference>
<keyword evidence="3" id="KW-0418">Kinase</keyword>
<dbReference type="Proteomes" id="UP000887540">
    <property type="component" value="Unplaced"/>
</dbReference>
<keyword evidence="2" id="KW-0547">Nucleotide-binding</keyword>
<proteinExistence type="predicted"/>
<dbReference type="GO" id="GO:0004714">
    <property type="term" value="F:transmembrane receptor protein tyrosine kinase activity"/>
    <property type="evidence" value="ECO:0007669"/>
    <property type="project" value="TreeGrafter"/>
</dbReference>
<evidence type="ECO:0000256" key="5">
    <source>
        <dbReference type="ARBA" id="ARBA00023137"/>
    </source>
</evidence>
<evidence type="ECO:0000313" key="8">
    <source>
        <dbReference type="WBParaSite" id="ACRNAN_scaffold10089.g18548.t1"/>
    </source>
</evidence>
<evidence type="ECO:0000259" key="6">
    <source>
        <dbReference type="PROSITE" id="PS50011"/>
    </source>
</evidence>
<dbReference type="Pfam" id="PF07714">
    <property type="entry name" value="PK_Tyr_Ser-Thr"/>
    <property type="match status" value="1"/>
</dbReference>
<dbReference type="WBParaSite" id="ACRNAN_scaffold10089.g18548.t1">
    <property type="protein sequence ID" value="ACRNAN_scaffold10089.g18548.t1"/>
    <property type="gene ID" value="ACRNAN_scaffold10089.g18548"/>
</dbReference>
<dbReference type="FunFam" id="1.10.510.10:FF:000554">
    <property type="entry name" value="Predicted protein"/>
    <property type="match status" value="1"/>
</dbReference>
<name>A0A914CFE7_9BILA</name>
<keyword evidence="1" id="KW-0808">Transferase</keyword>
<keyword evidence="4" id="KW-0067">ATP-binding</keyword>
<dbReference type="SUPFAM" id="SSF56112">
    <property type="entry name" value="Protein kinase-like (PK-like)"/>
    <property type="match status" value="1"/>
</dbReference>
<keyword evidence="7" id="KW-1185">Reference proteome</keyword>
<evidence type="ECO:0000256" key="1">
    <source>
        <dbReference type="ARBA" id="ARBA00022679"/>
    </source>
</evidence>
<dbReference type="SMART" id="SM00219">
    <property type="entry name" value="TyrKc"/>
    <property type="match status" value="1"/>
</dbReference>
<evidence type="ECO:0000256" key="4">
    <source>
        <dbReference type="ARBA" id="ARBA00022840"/>
    </source>
</evidence>
<dbReference type="GO" id="GO:0005886">
    <property type="term" value="C:plasma membrane"/>
    <property type="evidence" value="ECO:0007669"/>
    <property type="project" value="TreeGrafter"/>
</dbReference>
<protein>
    <submittedName>
        <fullName evidence="8">Protein kinase domain-containing protein</fullName>
    </submittedName>
</protein>
<keyword evidence="5" id="KW-0829">Tyrosine-protein kinase</keyword>
<dbReference type="AlphaFoldDB" id="A0A914CFE7"/>
<dbReference type="InterPro" id="IPR011009">
    <property type="entry name" value="Kinase-like_dom_sf"/>
</dbReference>
<dbReference type="PANTHER" id="PTHR24416">
    <property type="entry name" value="TYROSINE-PROTEIN KINASE RECEPTOR"/>
    <property type="match status" value="1"/>
</dbReference>
<dbReference type="CDD" id="cd00192">
    <property type="entry name" value="PTKc"/>
    <property type="match status" value="1"/>
</dbReference>
<dbReference type="GO" id="GO:0043235">
    <property type="term" value="C:receptor complex"/>
    <property type="evidence" value="ECO:0007669"/>
    <property type="project" value="TreeGrafter"/>
</dbReference>
<accession>A0A914CFE7</accession>
<evidence type="ECO:0000256" key="3">
    <source>
        <dbReference type="ARBA" id="ARBA00022777"/>
    </source>
</evidence>
<reference evidence="8" key="1">
    <citation type="submission" date="2022-11" db="UniProtKB">
        <authorList>
            <consortium name="WormBaseParasite"/>
        </authorList>
    </citation>
    <scope>IDENTIFICATION</scope>
</reference>
<dbReference type="InterPro" id="IPR000719">
    <property type="entry name" value="Prot_kinase_dom"/>
</dbReference>
<evidence type="ECO:0000256" key="2">
    <source>
        <dbReference type="ARBA" id="ARBA00022741"/>
    </source>
</evidence>
<dbReference type="InterPro" id="IPR001245">
    <property type="entry name" value="Ser-Thr/Tyr_kinase_cat_dom"/>
</dbReference>
<dbReference type="InterPro" id="IPR008266">
    <property type="entry name" value="Tyr_kinase_AS"/>
</dbReference>
<dbReference type="GO" id="GO:0005524">
    <property type="term" value="F:ATP binding"/>
    <property type="evidence" value="ECO:0007669"/>
    <property type="project" value="UniProtKB-KW"/>
</dbReference>
<dbReference type="PROSITE" id="PS50011">
    <property type="entry name" value="PROTEIN_KINASE_DOM"/>
    <property type="match status" value="1"/>
</dbReference>
<dbReference type="GO" id="GO:0007169">
    <property type="term" value="P:cell surface receptor protein tyrosine kinase signaling pathway"/>
    <property type="evidence" value="ECO:0007669"/>
    <property type="project" value="TreeGrafter"/>
</dbReference>
<dbReference type="InterPro" id="IPR020635">
    <property type="entry name" value="Tyr_kinase_cat_dom"/>
</dbReference>
<dbReference type="InterPro" id="IPR050122">
    <property type="entry name" value="RTK"/>
</dbReference>
<dbReference type="Gene3D" id="1.10.510.10">
    <property type="entry name" value="Transferase(Phosphotransferase) domain 1"/>
    <property type="match status" value="1"/>
</dbReference>
<sequence>MKDASKRFSFMFSTIKRQNQPSNEDNIELKEVSDAFLIENEKLIVYYDKPLGTGVCSAVYRGVLSGLAPLAKLSSLMETQKFRDCDVAVKHALHFGDHEVEQLFREIEALKIIEYDRNVISMLGWRMINDKPAIVFELAQEDLLRYVKIQKLIDKKEIPFKTIISILWQIAKGMEFISSKNIVHRDLAARNVLLTNDFQAKISDFGLAVINNTDIKETALIKKFPVRWMSIEAIAEKLFSEKSDVWAFSVLMFEVFSLGQDPYAGIETRQILRFLRSGERLSRPELATNGMYEMMCSCWEENLETRPKFEELVVKLHDVLESESGYSKYYEELELLQEQGGSGQSNLNNSVALEVLDDDSL</sequence>
<evidence type="ECO:0000313" key="7">
    <source>
        <dbReference type="Proteomes" id="UP000887540"/>
    </source>
</evidence>